<dbReference type="AlphaFoldDB" id="A0AAD8S9M7"/>
<feature type="region of interest" description="Disordered" evidence="1">
    <location>
        <begin position="1"/>
        <end position="78"/>
    </location>
</feature>
<sequence length="112" mass="12407">MAPLVGSSCFVPATIPRQPTTNGMTTRRREEAEEQAVEPPWSRESSRRPRAPRKKPSGGGRRTTQRRRTHLPQTRCRDARVRIPCAPLAGGLLRGRSVDFPAALPERVLDGA</sequence>
<dbReference type="Proteomes" id="UP001231189">
    <property type="component" value="Unassembled WGS sequence"/>
</dbReference>
<organism evidence="2 3">
    <name type="scientific">Lolium multiflorum</name>
    <name type="common">Italian ryegrass</name>
    <name type="synonym">Lolium perenne subsp. multiflorum</name>
    <dbReference type="NCBI Taxonomy" id="4521"/>
    <lineage>
        <taxon>Eukaryota</taxon>
        <taxon>Viridiplantae</taxon>
        <taxon>Streptophyta</taxon>
        <taxon>Embryophyta</taxon>
        <taxon>Tracheophyta</taxon>
        <taxon>Spermatophyta</taxon>
        <taxon>Magnoliopsida</taxon>
        <taxon>Liliopsida</taxon>
        <taxon>Poales</taxon>
        <taxon>Poaceae</taxon>
        <taxon>BOP clade</taxon>
        <taxon>Pooideae</taxon>
        <taxon>Poodae</taxon>
        <taxon>Poeae</taxon>
        <taxon>Poeae Chloroplast Group 2 (Poeae type)</taxon>
        <taxon>Loliodinae</taxon>
        <taxon>Loliinae</taxon>
        <taxon>Lolium</taxon>
    </lineage>
</organism>
<reference evidence="2" key="1">
    <citation type="submission" date="2023-07" db="EMBL/GenBank/DDBJ databases">
        <title>A chromosome-level genome assembly of Lolium multiflorum.</title>
        <authorList>
            <person name="Chen Y."/>
            <person name="Copetti D."/>
            <person name="Kolliker R."/>
            <person name="Studer B."/>
        </authorList>
    </citation>
    <scope>NUCLEOTIDE SEQUENCE</scope>
    <source>
        <strain evidence="2">02402/16</strain>
        <tissue evidence="2">Leaf</tissue>
    </source>
</reference>
<accession>A0AAD8S9M7</accession>
<comment type="caution">
    <text evidence="2">The sequence shown here is derived from an EMBL/GenBank/DDBJ whole genome shotgun (WGS) entry which is preliminary data.</text>
</comment>
<protein>
    <submittedName>
        <fullName evidence="2">Uncharacterized protein</fullName>
    </submittedName>
</protein>
<evidence type="ECO:0000313" key="3">
    <source>
        <dbReference type="Proteomes" id="UP001231189"/>
    </source>
</evidence>
<name>A0AAD8S9M7_LOLMU</name>
<gene>
    <name evidence="2" type="ORF">QYE76_065650</name>
</gene>
<keyword evidence="3" id="KW-1185">Reference proteome</keyword>
<dbReference type="EMBL" id="JAUUTY010000004">
    <property type="protein sequence ID" value="KAK1647845.1"/>
    <property type="molecule type" value="Genomic_DNA"/>
</dbReference>
<evidence type="ECO:0000313" key="2">
    <source>
        <dbReference type="EMBL" id="KAK1647845.1"/>
    </source>
</evidence>
<evidence type="ECO:0000256" key="1">
    <source>
        <dbReference type="SAM" id="MobiDB-lite"/>
    </source>
</evidence>
<proteinExistence type="predicted"/>